<feature type="non-terminal residue" evidence="1">
    <location>
        <position position="1"/>
    </location>
</feature>
<proteinExistence type="predicted"/>
<accession>A0A8S0UGW4</accession>
<evidence type="ECO:0000313" key="2">
    <source>
        <dbReference type="Proteomes" id="UP000594638"/>
    </source>
</evidence>
<name>A0A8S0UGW4_OLEEU</name>
<reference evidence="1 2" key="1">
    <citation type="submission" date="2019-12" db="EMBL/GenBank/DDBJ databases">
        <authorList>
            <person name="Alioto T."/>
            <person name="Alioto T."/>
            <person name="Gomez Garrido J."/>
        </authorList>
    </citation>
    <scope>NUCLEOTIDE SEQUENCE [LARGE SCALE GENOMIC DNA]</scope>
</reference>
<dbReference type="EMBL" id="CACTIH010007499">
    <property type="protein sequence ID" value="CAA3014647.1"/>
    <property type="molecule type" value="Genomic_DNA"/>
</dbReference>
<keyword evidence="2" id="KW-1185">Reference proteome</keyword>
<organism evidence="1 2">
    <name type="scientific">Olea europaea subsp. europaea</name>
    <dbReference type="NCBI Taxonomy" id="158383"/>
    <lineage>
        <taxon>Eukaryota</taxon>
        <taxon>Viridiplantae</taxon>
        <taxon>Streptophyta</taxon>
        <taxon>Embryophyta</taxon>
        <taxon>Tracheophyta</taxon>
        <taxon>Spermatophyta</taxon>
        <taxon>Magnoliopsida</taxon>
        <taxon>eudicotyledons</taxon>
        <taxon>Gunneridae</taxon>
        <taxon>Pentapetalae</taxon>
        <taxon>asterids</taxon>
        <taxon>lamiids</taxon>
        <taxon>Lamiales</taxon>
        <taxon>Oleaceae</taxon>
        <taxon>Oleeae</taxon>
        <taxon>Olea</taxon>
    </lineage>
</organism>
<gene>
    <name evidence="1" type="ORF">OLEA9_A018159</name>
</gene>
<dbReference type="Proteomes" id="UP000594638">
    <property type="component" value="Unassembled WGS sequence"/>
</dbReference>
<sequence length="91" mass="10063">RKSVVVVPNSSYCSPTESLGRIGEIYSDQQLTTAELEWCEMGPLGRLSHPFILVLLSIGATVSTTNSLDNNLTSIARMTVEKYYLSELLRP</sequence>
<dbReference type="AlphaFoldDB" id="A0A8S0UGW4"/>
<evidence type="ECO:0000313" key="1">
    <source>
        <dbReference type="EMBL" id="CAA3014647.1"/>
    </source>
</evidence>
<dbReference type="Gramene" id="OE9A018159T1">
    <property type="protein sequence ID" value="OE9A018159C1"/>
    <property type="gene ID" value="OE9A018159"/>
</dbReference>
<protein>
    <submittedName>
        <fullName evidence="1">Uncharacterized protein</fullName>
    </submittedName>
</protein>
<comment type="caution">
    <text evidence="1">The sequence shown here is derived from an EMBL/GenBank/DDBJ whole genome shotgun (WGS) entry which is preliminary data.</text>
</comment>